<feature type="non-terminal residue" evidence="2">
    <location>
        <position position="60"/>
    </location>
</feature>
<keyword evidence="1" id="KW-0472">Membrane</keyword>
<evidence type="ECO:0000313" key="2">
    <source>
        <dbReference type="EMBL" id="KAJ1731980.1"/>
    </source>
</evidence>
<sequence length="60" mass="6190">MALPSYARPLSLLSSRDVTYALADGLVIVLALLAAAAVGRGQVLTCTSSRPYVLSITAVL</sequence>
<keyword evidence="1" id="KW-0812">Transmembrane</keyword>
<dbReference type="Proteomes" id="UP001143981">
    <property type="component" value="Unassembled WGS sequence"/>
</dbReference>
<feature type="transmembrane region" description="Helical" evidence="1">
    <location>
        <begin position="20"/>
        <end position="39"/>
    </location>
</feature>
<organism evidence="2 3">
    <name type="scientific">Coemansia biformis</name>
    <dbReference type="NCBI Taxonomy" id="1286918"/>
    <lineage>
        <taxon>Eukaryota</taxon>
        <taxon>Fungi</taxon>
        <taxon>Fungi incertae sedis</taxon>
        <taxon>Zoopagomycota</taxon>
        <taxon>Kickxellomycotina</taxon>
        <taxon>Kickxellomycetes</taxon>
        <taxon>Kickxellales</taxon>
        <taxon>Kickxellaceae</taxon>
        <taxon>Coemansia</taxon>
    </lineage>
</organism>
<reference evidence="2" key="1">
    <citation type="submission" date="2022-07" db="EMBL/GenBank/DDBJ databases">
        <title>Phylogenomic reconstructions and comparative analyses of Kickxellomycotina fungi.</title>
        <authorList>
            <person name="Reynolds N.K."/>
            <person name="Stajich J.E."/>
            <person name="Barry K."/>
            <person name="Grigoriev I.V."/>
            <person name="Crous P."/>
            <person name="Smith M.E."/>
        </authorList>
    </citation>
    <scope>NUCLEOTIDE SEQUENCE</scope>
    <source>
        <strain evidence="2">BCRC 34381</strain>
    </source>
</reference>
<evidence type="ECO:0000256" key="1">
    <source>
        <dbReference type="SAM" id="Phobius"/>
    </source>
</evidence>
<protein>
    <submittedName>
        <fullName evidence="2">Uncharacterized protein</fullName>
    </submittedName>
</protein>
<proteinExistence type="predicted"/>
<name>A0A9W7YDN4_9FUNG</name>
<dbReference type="EMBL" id="JANBOI010000270">
    <property type="protein sequence ID" value="KAJ1731980.1"/>
    <property type="molecule type" value="Genomic_DNA"/>
</dbReference>
<accession>A0A9W7YDN4</accession>
<keyword evidence="3" id="KW-1185">Reference proteome</keyword>
<gene>
    <name evidence="2" type="ORF">LPJ61_002269</name>
</gene>
<evidence type="ECO:0000313" key="3">
    <source>
        <dbReference type="Proteomes" id="UP001143981"/>
    </source>
</evidence>
<comment type="caution">
    <text evidence="2">The sequence shown here is derived from an EMBL/GenBank/DDBJ whole genome shotgun (WGS) entry which is preliminary data.</text>
</comment>
<dbReference type="AlphaFoldDB" id="A0A9W7YDN4"/>
<keyword evidence="1" id="KW-1133">Transmembrane helix</keyword>